<dbReference type="Gene3D" id="3.40.50.1820">
    <property type="entry name" value="alpha/beta hydrolase"/>
    <property type="match status" value="1"/>
</dbReference>
<proteinExistence type="inferred from homology"/>
<reference evidence="8" key="1">
    <citation type="journal article" date="2019" name="Int. J. Syst. Evol. Microbiol.">
        <title>The Global Catalogue of Microorganisms (GCM) 10K type strain sequencing project: providing services to taxonomists for standard genome sequencing and annotation.</title>
        <authorList>
            <consortium name="The Broad Institute Genomics Platform"/>
            <consortium name="The Broad Institute Genome Sequencing Center for Infectious Disease"/>
            <person name="Wu L."/>
            <person name="Ma J."/>
        </authorList>
    </citation>
    <scope>NUCLEOTIDE SEQUENCE [LARGE SCALE GENOMIC DNA]</scope>
    <source>
        <strain evidence="8">JCM 18958</strain>
    </source>
</reference>
<dbReference type="RefSeq" id="WP_345310427.1">
    <property type="nucleotide sequence ID" value="NZ_BAABLN010000003.1"/>
</dbReference>
<feature type="domain" description="FAD/NAD(P)-binding" evidence="6">
    <location>
        <begin position="8"/>
        <end position="262"/>
    </location>
</feature>
<keyword evidence="3" id="KW-0560">Oxidoreductase</keyword>
<evidence type="ECO:0000256" key="4">
    <source>
        <dbReference type="SAM" id="MobiDB-lite"/>
    </source>
</evidence>
<evidence type="ECO:0008006" key="9">
    <source>
        <dbReference type="Google" id="ProtNLM"/>
    </source>
</evidence>
<gene>
    <name evidence="7" type="ORF">GCM10025781_04570</name>
</gene>
<feature type="domain" description="AB hydrolase-1" evidence="5">
    <location>
        <begin position="562"/>
        <end position="813"/>
    </location>
</feature>
<dbReference type="PANTHER" id="PTHR43872:SF1">
    <property type="entry name" value="MONOOXYGENASE, PUTATIVE (AFU_ORTHOLOGUE AFUA_8G02570)-RELATED"/>
    <property type="match status" value="1"/>
</dbReference>
<name>A0ABP8WK01_9MICC</name>
<evidence type="ECO:0000259" key="5">
    <source>
        <dbReference type="Pfam" id="PF00561"/>
    </source>
</evidence>
<dbReference type="InterPro" id="IPR036188">
    <property type="entry name" value="FAD/NAD-bd_sf"/>
</dbReference>
<sequence length="838" mass="90762">MTRAAEHFDILIIGAGLSGIGAACILSRDHPHKTIGILESRCATGGTWDLFRYPGVRADSDLYTFGYGFRPWSGPQSIAEGSAILQYIRETADEYGVNDLIRFNQRMVAADWSTRHGHWCVTVERTAAPVDRGSDLDHGARRPSARGPAAASSATSEPSGKGEYLELTASWLFNATGYYRYDKPNEPDIRGLRHFAGTVVHPQLWPRDMAVAGKNVVVIGSGATAVSLLPALVDRGADVTMVQRTPSYIIPVPTQNRLAKALKPRLGEERTAHVARAVATRQQRLLWKTSKIAPHLVKGAIAAVNKTQLPDHVSVREHFNPPYKPWDQRVCVAPGGDFHRALKSERGHVVTGSIDEITESGVRMENGQHIPADLLITATGFNVLLFGGARFSIDGAPVDLTEKIAYRGVMLSDMPNFAFAIGYTNASWTLKIGLLVDWFSRLLAHMDGIGATSVRPVAPEGLPTKPLLDFDAGYVQRALDGLPQQGTRSPWLMSMSYLADRRELRSRPVVDEFLRFDDAAAPVLEELPTLLAGPGDKGAEHIVDLGDGRTMCVRMDGPEDGPVVIMITGLAFDLTAWPISFLKSLVMEGFRVVRIDNRDEGRSFRATSKAPSVRQLLSGDLPEGQYTVEDMSEDVADTMRALGVDRADVIGFSLGGMIAQSLAAHHPELVRRLVSLCSTTGDPEVGTTTTSTAAMLMLPGAPNRSVYIRGRVIIGRHLAGPGYPIDEAYEAQLAAAHWDRSLDPHGESAAMRRQIGAIRASGNRAEVLADITAPTLVIHGDKDKIVRPDGGPATADAIPGATFIEIPGMGHQLHPALMPTLLGYVNEHLVAPQQRPTS</sequence>
<evidence type="ECO:0000313" key="7">
    <source>
        <dbReference type="EMBL" id="GAA4690762.1"/>
    </source>
</evidence>
<feature type="region of interest" description="Disordered" evidence="4">
    <location>
        <begin position="131"/>
        <end position="161"/>
    </location>
</feature>
<evidence type="ECO:0000256" key="3">
    <source>
        <dbReference type="ARBA" id="ARBA00023033"/>
    </source>
</evidence>
<dbReference type="Proteomes" id="UP001501446">
    <property type="component" value="Unassembled WGS sequence"/>
</dbReference>
<protein>
    <recommendedName>
        <fullName evidence="9">Alpha/beta fold hydrolase</fullName>
    </recommendedName>
</protein>
<evidence type="ECO:0000313" key="8">
    <source>
        <dbReference type="Proteomes" id="UP001501446"/>
    </source>
</evidence>
<feature type="compositionally biased region" description="Low complexity" evidence="4">
    <location>
        <begin position="145"/>
        <end position="159"/>
    </location>
</feature>
<dbReference type="PRINTS" id="PR00411">
    <property type="entry name" value="PNDRDTASEI"/>
</dbReference>
<keyword evidence="3" id="KW-0503">Monooxygenase</keyword>
<dbReference type="PANTHER" id="PTHR43872">
    <property type="entry name" value="MONOOXYGENASE, PUTATIVE (AFU_ORTHOLOGUE AFUA_8G02570)-RELATED"/>
    <property type="match status" value="1"/>
</dbReference>
<comment type="cofactor">
    <cofactor evidence="1">
        <name>FAD</name>
        <dbReference type="ChEBI" id="CHEBI:57692"/>
    </cofactor>
</comment>
<dbReference type="Gene3D" id="3.50.50.60">
    <property type="entry name" value="FAD/NAD(P)-binding domain"/>
    <property type="match status" value="3"/>
</dbReference>
<dbReference type="PROSITE" id="PS51257">
    <property type="entry name" value="PROKAR_LIPOPROTEIN"/>
    <property type="match status" value="1"/>
</dbReference>
<dbReference type="InterPro" id="IPR023753">
    <property type="entry name" value="FAD/NAD-binding_dom"/>
</dbReference>
<dbReference type="InterPro" id="IPR051820">
    <property type="entry name" value="FAD-binding_MO"/>
</dbReference>
<dbReference type="Pfam" id="PF00561">
    <property type="entry name" value="Abhydrolase_1"/>
    <property type="match status" value="1"/>
</dbReference>
<dbReference type="SUPFAM" id="SSF51905">
    <property type="entry name" value="FAD/NAD(P)-binding domain"/>
    <property type="match status" value="1"/>
</dbReference>
<comment type="similarity">
    <text evidence="2">Belongs to the FAD-binding monooxygenase family.</text>
</comment>
<organism evidence="7 8">
    <name type="scientific">Kocuria gwangalliensis</name>
    <dbReference type="NCBI Taxonomy" id="501592"/>
    <lineage>
        <taxon>Bacteria</taxon>
        <taxon>Bacillati</taxon>
        <taxon>Actinomycetota</taxon>
        <taxon>Actinomycetes</taxon>
        <taxon>Micrococcales</taxon>
        <taxon>Micrococcaceae</taxon>
        <taxon>Kocuria</taxon>
    </lineage>
</organism>
<evidence type="ECO:0000256" key="1">
    <source>
        <dbReference type="ARBA" id="ARBA00001974"/>
    </source>
</evidence>
<evidence type="ECO:0000259" key="6">
    <source>
        <dbReference type="Pfam" id="PF07992"/>
    </source>
</evidence>
<dbReference type="InterPro" id="IPR029058">
    <property type="entry name" value="AB_hydrolase_fold"/>
</dbReference>
<evidence type="ECO:0000256" key="2">
    <source>
        <dbReference type="ARBA" id="ARBA00010139"/>
    </source>
</evidence>
<dbReference type="SUPFAM" id="SSF53474">
    <property type="entry name" value="alpha/beta-Hydrolases"/>
    <property type="match status" value="1"/>
</dbReference>
<comment type="caution">
    <text evidence="7">The sequence shown here is derived from an EMBL/GenBank/DDBJ whole genome shotgun (WGS) entry which is preliminary data.</text>
</comment>
<accession>A0ABP8WK01</accession>
<dbReference type="Pfam" id="PF07992">
    <property type="entry name" value="Pyr_redox_2"/>
    <property type="match status" value="1"/>
</dbReference>
<dbReference type="InterPro" id="IPR000073">
    <property type="entry name" value="AB_hydrolase_1"/>
</dbReference>
<dbReference type="EMBL" id="BAABLN010000003">
    <property type="protein sequence ID" value="GAA4690762.1"/>
    <property type="molecule type" value="Genomic_DNA"/>
</dbReference>
<keyword evidence="8" id="KW-1185">Reference proteome</keyword>